<keyword evidence="17" id="KW-1185">Reference proteome</keyword>
<accession>A0A8S1H187</accession>
<evidence type="ECO:0000313" key="16">
    <source>
        <dbReference type="EMBL" id="CAD6188894.1"/>
    </source>
</evidence>
<dbReference type="PROSITE" id="PS50011">
    <property type="entry name" value="PROTEIN_KINASE_DOM"/>
    <property type="match status" value="1"/>
</dbReference>
<sequence>MARDDEELRRIPNERPNSFSVRPLSLSLNGNEVEVIEESVLRSLSTGMLKYPDEDREYTFNYTNLIDRGTIGSGNFGTVNKMIHRDTGREMAVKRIRCNNVDKRDQQRLLREHDTIVKSERGPNIVKFFGAIFHEGDCWICMELMDVSLDPLYKRVYHEKHSRLEENVIGHIAVCTIDALDYLKKALSIIHRDVKPSNILVDRTGQVKLCDFGICGQLEDSVVKTHDAGCQPYLAPERVTNYGHYDVRADVWSLGITLYEISTGVFPYKEWVSPFDQITAVVNGDPPILRPNEGQFHYSLPLVKFVNTCLTKDFKTRPKYDALKGFDFYRIYSAGGPAIEAAKETLGEMALDCLANPVEIRG</sequence>
<dbReference type="OrthoDB" id="10252354at2759"/>
<reference evidence="16" key="1">
    <citation type="submission" date="2020-10" db="EMBL/GenBank/DDBJ databases">
        <authorList>
            <person name="Kikuchi T."/>
        </authorList>
    </citation>
    <scope>NUCLEOTIDE SEQUENCE</scope>
    <source>
        <strain evidence="16">NKZ352</strain>
    </source>
</reference>
<evidence type="ECO:0000256" key="5">
    <source>
        <dbReference type="ARBA" id="ARBA00022741"/>
    </source>
</evidence>
<dbReference type="GO" id="GO:0005524">
    <property type="term" value="F:ATP binding"/>
    <property type="evidence" value="ECO:0007669"/>
    <property type="project" value="UniProtKB-UniRule"/>
</dbReference>
<comment type="catalytic activity">
    <reaction evidence="12">
        <text>L-tyrosyl-[protein] + ATP = O-phospho-L-tyrosyl-[protein] + ADP + H(+)</text>
        <dbReference type="Rhea" id="RHEA:10596"/>
        <dbReference type="Rhea" id="RHEA-COMP:10136"/>
        <dbReference type="Rhea" id="RHEA-COMP:20101"/>
        <dbReference type="ChEBI" id="CHEBI:15378"/>
        <dbReference type="ChEBI" id="CHEBI:30616"/>
        <dbReference type="ChEBI" id="CHEBI:46858"/>
        <dbReference type="ChEBI" id="CHEBI:61978"/>
        <dbReference type="ChEBI" id="CHEBI:456216"/>
        <dbReference type="EC" id="2.7.12.2"/>
    </reaction>
</comment>
<evidence type="ECO:0000256" key="8">
    <source>
        <dbReference type="ARBA" id="ARBA00038035"/>
    </source>
</evidence>
<dbReference type="PANTHER" id="PTHR48013:SF15">
    <property type="entry name" value="DUAL SPECIFICITY MITOGEN-ACTIVATED PROTEIN KINASE KINASE 4"/>
    <property type="match status" value="1"/>
</dbReference>
<dbReference type="GO" id="GO:0004674">
    <property type="term" value="F:protein serine/threonine kinase activity"/>
    <property type="evidence" value="ECO:0007669"/>
    <property type="project" value="UniProtKB-KW"/>
</dbReference>
<evidence type="ECO:0000256" key="7">
    <source>
        <dbReference type="ARBA" id="ARBA00022840"/>
    </source>
</evidence>
<feature type="domain" description="Protein kinase" evidence="15">
    <location>
        <begin position="65"/>
        <end position="329"/>
    </location>
</feature>
<dbReference type="PANTHER" id="PTHR48013">
    <property type="entry name" value="DUAL SPECIFICITY MITOGEN-ACTIVATED PROTEIN KINASE KINASE 5-RELATED"/>
    <property type="match status" value="1"/>
</dbReference>
<comment type="caution">
    <text evidence="16">The sequence shown here is derived from an EMBL/GenBank/DDBJ whole genome shotgun (WGS) entry which is preliminary data.</text>
</comment>
<gene>
    <name evidence="16" type="ORF">CAUJ_LOCUS4813</name>
</gene>
<dbReference type="EMBL" id="CAJGYM010000009">
    <property type="protein sequence ID" value="CAD6188894.1"/>
    <property type="molecule type" value="Genomic_DNA"/>
</dbReference>
<comment type="similarity">
    <text evidence="8">Belongs to the protein kinase superfamily. STE Ser/Thr protein kinase family. MAP kinase kinase subfamily.</text>
</comment>
<dbReference type="PROSITE" id="PS00108">
    <property type="entry name" value="PROTEIN_KINASE_ST"/>
    <property type="match status" value="1"/>
</dbReference>
<dbReference type="GO" id="GO:0008545">
    <property type="term" value="F:JUN kinase kinase activity"/>
    <property type="evidence" value="ECO:0007669"/>
    <property type="project" value="TreeGrafter"/>
</dbReference>
<dbReference type="SMART" id="SM00220">
    <property type="entry name" value="S_TKc"/>
    <property type="match status" value="1"/>
</dbReference>
<dbReference type="Gene3D" id="1.10.510.10">
    <property type="entry name" value="Transferase(Phosphotransferase) domain 1"/>
    <property type="match status" value="1"/>
</dbReference>
<evidence type="ECO:0000256" key="6">
    <source>
        <dbReference type="ARBA" id="ARBA00022777"/>
    </source>
</evidence>
<keyword evidence="3 14" id="KW-0723">Serine/threonine-protein kinase</keyword>
<evidence type="ECO:0000256" key="2">
    <source>
        <dbReference type="ARBA" id="ARBA00022490"/>
    </source>
</evidence>
<dbReference type="AlphaFoldDB" id="A0A8S1H187"/>
<evidence type="ECO:0000256" key="4">
    <source>
        <dbReference type="ARBA" id="ARBA00022679"/>
    </source>
</evidence>
<keyword evidence="6" id="KW-0418">Kinase</keyword>
<evidence type="ECO:0000256" key="3">
    <source>
        <dbReference type="ARBA" id="ARBA00022527"/>
    </source>
</evidence>
<dbReference type="InterPro" id="IPR017441">
    <property type="entry name" value="Protein_kinase_ATP_BS"/>
</dbReference>
<proteinExistence type="inferred from homology"/>
<keyword evidence="7 13" id="KW-0067">ATP-binding</keyword>
<comment type="catalytic activity">
    <reaction evidence="11">
        <text>L-threonyl-[protein] + ATP = O-phospho-L-threonyl-[protein] + ADP + H(+)</text>
        <dbReference type="Rhea" id="RHEA:46608"/>
        <dbReference type="Rhea" id="RHEA-COMP:11060"/>
        <dbReference type="Rhea" id="RHEA-COMP:11605"/>
        <dbReference type="ChEBI" id="CHEBI:15378"/>
        <dbReference type="ChEBI" id="CHEBI:30013"/>
        <dbReference type="ChEBI" id="CHEBI:30616"/>
        <dbReference type="ChEBI" id="CHEBI:61977"/>
        <dbReference type="ChEBI" id="CHEBI:456216"/>
        <dbReference type="EC" id="2.7.12.2"/>
    </reaction>
</comment>
<dbReference type="GO" id="GO:0006950">
    <property type="term" value="P:response to stress"/>
    <property type="evidence" value="ECO:0007669"/>
    <property type="project" value="UniProtKB-ARBA"/>
</dbReference>
<dbReference type="FunFam" id="3.30.200.20:FF:000040">
    <property type="entry name" value="Dual specificity mitogen-activated protein kinase kinase"/>
    <property type="match status" value="1"/>
</dbReference>
<evidence type="ECO:0000256" key="10">
    <source>
        <dbReference type="ARBA" id="ARBA00049014"/>
    </source>
</evidence>
<evidence type="ECO:0000256" key="9">
    <source>
        <dbReference type="ARBA" id="ARBA00038999"/>
    </source>
</evidence>
<evidence type="ECO:0000256" key="12">
    <source>
        <dbReference type="ARBA" id="ARBA00051693"/>
    </source>
</evidence>
<dbReference type="PROSITE" id="PS00107">
    <property type="entry name" value="PROTEIN_KINASE_ATP"/>
    <property type="match status" value="1"/>
</dbReference>
<dbReference type="SUPFAM" id="SSF56112">
    <property type="entry name" value="Protein kinase-like (PK-like)"/>
    <property type="match status" value="1"/>
</dbReference>
<evidence type="ECO:0000313" key="17">
    <source>
        <dbReference type="Proteomes" id="UP000835052"/>
    </source>
</evidence>
<comment type="subcellular location">
    <subcellularLocation>
        <location evidence="1">Cytoplasm</location>
    </subcellularLocation>
</comment>
<comment type="catalytic activity">
    <reaction evidence="10">
        <text>L-seryl-[protein] + ATP = O-phospho-L-seryl-[protein] + ADP + H(+)</text>
        <dbReference type="Rhea" id="RHEA:17989"/>
        <dbReference type="Rhea" id="RHEA-COMP:9863"/>
        <dbReference type="Rhea" id="RHEA-COMP:11604"/>
        <dbReference type="ChEBI" id="CHEBI:15378"/>
        <dbReference type="ChEBI" id="CHEBI:29999"/>
        <dbReference type="ChEBI" id="CHEBI:30616"/>
        <dbReference type="ChEBI" id="CHEBI:83421"/>
        <dbReference type="ChEBI" id="CHEBI:456216"/>
        <dbReference type="EC" id="2.7.12.2"/>
    </reaction>
</comment>
<protein>
    <recommendedName>
        <fullName evidence="9">mitogen-activated protein kinase kinase</fullName>
        <ecNumber evidence="9">2.7.12.2</ecNumber>
    </recommendedName>
</protein>
<evidence type="ECO:0000256" key="11">
    <source>
        <dbReference type="ARBA" id="ARBA00049299"/>
    </source>
</evidence>
<feature type="binding site" evidence="13">
    <location>
        <position position="94"/>
    </location>
    <ligand>
        <name>ATP</name>
        <dbReference type="ChEBI" id="CHEBI:30616"/>
    </ligand>
</feature>
<keyword evidence="4" id="KW-0808">Transferase</keyword>
<dbReference type="FunFam" id="1.10.510.10:FF:000687">
    <property type="entry name" value="MAP kinase kinase MKK1/SSP32"/>
    <property type="match status" value="1"/>
</dbReference>
<dbReference type="Gene3D" id="3.30.200.20">
    <property type="entry name" value="Phosphorylase Kinase, domain 1"/>
    <property type="match status" value="1"/>
</dbReference>
<organism evidence="16 17">
    <name type="scientific">Caenorhabditis auriculariae</name>
    <dbReference type="NCBI Taxonomy" id="2777116"/>
    <lineage>
        <taxon>Eukaryota</taxon>
        <taxon>Metazoa</taxon>
        <taxon>Ecdysozoa</taxon>
        <taxon>Nematoda</taxon>
        <taxon>Chromadorea</taxon>
        <taxon>Rhabditida</taxon>
        <taxon>Rhabditina</taxon>
        <taxon>Rhabditomorpha</taxon>
        <taxon>Rhabditoidea</taxon>
        <taxon>Rhabditidae</taxon>
        <taxon>Peloderinae</taxon>
        <taxon>Caenorhabditis</taxon>
    </lineage>
</organism>
<name>A0A8S1H187_9PELO</name>
<dbReference type="InterPro" id="IPR000719">
    <property type="entry name" value="Prot_kinase_dom"/>
</dbReference>
<dbReference type="GO" id="GO:0005737">
    <property type="term" value="C:cytoplasm"/>
    <property type="evidence" value="ECO:0007669"/>
    <property type="project" value="UniProtKB-SubCell"/>
</dbReference>
<dbReference type="Pfam" id="PF00069">
    <property type="entry name" value="Pkinase"/>
    <property type="match status" value="1"/>
</dbReference>
<keyword evidence="2" id="KW-0963">Cytoplasm</keyword>
<evidence type="ECO:0000256" key="1">
    <source>
        <dbReference type="ARBA" id="ARBA00004496"/>
    </source>
</evidence>
<keyword evidence="5 13" id="KW-0547">Nucleotide-binding</keyword>
<dbReference type="Proteomes" id="UP000835052">
    <property type="component" value="Unassembled WGS sequence"/>
</dbReference>
<evidence type="ECO:0000259" key="15">
    <source>
        <dbReference type="PROSITE" id="PS50011"/>
    </source>
</evidence>
<evidence type="ECO:0000256" key="13">
    <source>
        <dbReference type="PROSITE-ProRule" id="PRU10141"/>
    </source>
</evidence>
<dbReference type="InterPro" id="IPR008271">
    <property type="entry name" value="Ser/Thr_kinase_AS"/>
</dbReference>
<dbReference type="EC" id="2.7.12.2" evidence="9"/>
<evidence type="ECO:0000256" key="14">
    <source>
        <dbReference type="RuleBase" id="RU000304"/>
    </source>
</evidence>
<dbReference type="InterPro" id="IPR011009">
    <property type="entry name" value="Kinase-like_dom_sf"/>
</dbReference>